<dbReference type="SUPFAM" id="SSF56672">
    <property type="entry name" value="DNA/RNA polymerases"/>
    <property type="match status" value="1"/>
</dbReference>
<dbReference type="EMBL" id="HG807055">
    <property type="protein sequence ID" value="CDW60374.1"/>
    <property type="molecule type" value="Genomic_DNA"/>
</dbReference>
<dbReference type="STRING" id="36087.A0A077ZKT8"/>
<dbReference type="InterPro" id="IPR043502">
    <property type="entry name" value="DNA/RNA_pol_sf"/>
</dbReference>
<accession>A0A077ZKT8</accession>
<evidence type="ECO:0000313" key="2">
    <source>
        <dbReference type="Proteomes" id="UP000030665"/>
    </source>
</evidence>
<sequence length="107" mass="11824">MPVPANVSQLGSFAGMINHDGQFIRHLCNFDKVISTINSDLLLNHYDCHQEIIAAANASSNGLRAVISNSYVDGSEKAISDASCTLTSREALQPNRDRYSLRRNFIR</sequence>
<dbReference type="Proteomes" id="UP000030665">
    <property type="component" value="Unassembled WGS sequence"/>
</dbReference>
<organism evidence="1 2">
    <name type="scientific">Trichuris trichiura</name>
    <name type="common">Whipworm</name>
    <name type="synonym">Trichocephalus trichiurus</name>
    <dbReference type="NCBI Taxonomy" id="36087"/>
    <lineage>
        <taxon>Eukaryota</taxon>
        <taxon>Metazoa</taxon>
        <taxon>Ecdysozoa</taxon>
        <taxon>Nematoda</taxon>
        <taxon>Enoplea</taxon>
        <taxon>Dorylaimia</taxon>
        <taxon>Trichinellida</taxon>
        <taxon>Trichuridae</taxon>
        <taxon>Trichuris</taxon>
    </lineage>
</organism>
<protein>
    <submittedName>
        <fullName evidence="1">Uncharacterized protein</fullName>
    </submittedName>
</protein>
<reference evidence="1" key="2">
    <citation type="submission" date="2014-03" db="EMBL/GenBank/DDBJ databases">
        <title>The whipworm genome and dual-species transcriptomics of an intimate host-pathogen interaction.</title>
        <authorList>
            <person name="Foth B.J."/>
            <person name="Tsai I.J."/>
            <person name="Reid A.J."/>
            <person name="Bancroft A.J."/>
            <person name="Nichol S."/>
            <person name="Tracey A."/>
            <person name="Holroyd N."/>
            <person name="Cotton J.A."/>
            <person name="Stanley E.J."/>
            <person name="Zarowiecki M."/>
            <person name="Liu J.Z."/>
            <person name="Huckvale T."/>
            <person name="Cooper P.J."/>
            <person name="Grencis R.K."/>
            <person name="Berriman M."/>
        </authorList>
    </citation>
    <scope>NUCLEOTIDE SEQUENCE [LARGE SCALE GENOMIC DNA]</scope>
</reference>
<name>A0A077ZKT8_TRITR</name>
<reference evidence="1" key="1">
    <citation type="submission" date="2014-01" db="EMBL/GenBank/DDBJ databases">
        <authorList>
            <person name="Aslett M."/>
        </authorList>
    </citation>
    <scope>NUCLEOTIDE SEQUENCE</scope>
</reference>
<gene>
    <name evidence="1" type="ORF">TTRE_0000874601</name>
</gene>
<dbReference type="AlphaFoldDB" id="A0A077ZKT8"/>
<evidence type="ECO:0000313" key="1">
    <source>
        <dbReference type="EMBL" id="CDW60374.1"/>
    </source>
</evidence>
<keyword evidence="2" id="KW-1185">Reference proteome</keyword>
<dbReference type="OrthoDB" id="427924at2759"/>
<proteinExistence type="predicted"/>